<comment type="caution">
    <text evidence="1">The sequence shown here is derived from an EMBL/GenBank/DDBJ whole genome shotgun (WGS) entry which is preliminary data.</text>
</comment>
<dbReference type="EMBL" id="BAVS01000022">
    <property type="protein sequence ID" value="GAE94328.1"/>
    <property type="molecule type" value="Genomic_DNA"/>
</dbReference>
<dbReference type="AlphaFoldDB" id="W4VNA8"/>
<dbReference type="Proteomes" id="UP000019102">
    <property type="component" value="Unassembled WGS sequence"/>
</dbReference>
<organism evidence="1 2">
    <name type="scientific">Gracilibacillus boraciitolerans JCM 21714</name>
    <dbReference type="NCBI Taxonomy" id="1298598"/>
    <lineage>
        <taxon>Bacteria</taxon>
        <taxon>Bacillati</taxon>
        <taxon>Bacillota</taxon>
        <taxon>Bacilli</taxon>
        <taxon>Bacillales</taxon>
        <taxon>Bacillaceae</taxon>
        <taxon>Gracilibacillus</taxon>
    </lineage>
</organism>
<dbReference type="RefSeq" id="WP_235182836.1">
    <property type="nucleotide sequence ID" value="NZ_BAVS01000022.1"/>
</dbReference>
<keyword evidence="2" id="KW-1185">Reference proteome</keyword>
<sequence>MNYYYEKNSDLPNLLTYNFDDFNESTAAVECVISLNHEDIAMLLGNIKRLSGVNRFVLSSKRR</sequence>
<proteinExistence type="predicted"/>
<evidence type="ECO:0000313" key="2">
    <source>
        <dbReference type="Proteomes" id="UP000019102"/>
    </source>
</evidence>
<accession>W4VNA8</accession>
<reference evidence="1 2" key="1">
    <citation type="journal article" date="2014" name="Genome Announc.">
        <title>Draft Genome Sequence of the Boron-Tolerant and Moderately Halotolerant Bacterium Gracilibacillus boraciitolerans JCM 21714T.</title>
        <authorList>
            <person name="Ahmed I."/>
            <person name="Oshima K."/>
            <person name="Suda W."/>
            <person name="Kitamura K."/>
            <person name="Iida T."/>
            <person name="Ohmori Y."/>
            <person name="Fujiwara T."/>
            <person name="Hattori M."/>
            <person name="Ohkuma M."/>
        </authorList>
    </citation>
    <scope>NUCLEOTIDE SEQUENCE [LARGE SCALE GENOMIC DNA]</scope>
    <source>
        <strain evidence="1 2">JCM 21714</strain>
    </source>
</reference>
<gene>
    <name evidence="1" type="ORF">JCM21714_3475</name>
</gene>
<protein>
    <submittedName>
        <fullName evidence="1">Uncharacterized protein</fullName>
    </submittedName>
</protein>
<evidence type="ECO:0000313" key="1">
    <source>
        <dbReference type="EMBL" id="GAE94328.1"/>
    </source>
</evidence>
<name>W4VNA8_9BACI</name>